<reference evidence="1" key="1">
    <citation type="submission" date="2022-03" db="EMBL/GenBank/DDBJ databases">
        <authorList>
            <person name="Alioto T."/>
            <person name="Alioto T."/>
            <person name="Gomez Garrido J."/>
        </authorList>
    </citation>
    <scope>NUCLEOTIDE SEQUENCE</scope>
</reference>
<protein>
    <submittedName>
        <fullName evidence="1">Uncharacterized protein</fullName>
    </submittedName>
</protein>
<evidence type="ECO:0000313" key="2">
    <source>
        <dbReference type="Proteomes" id="UP001295444"/>
    </source>
</evidence>
<evidence type="ECO:0000313" key="1">
    <source>
        <dbReference type="EMBL" id="CAH2246388.1"/>
    </source>
</evidence>
<name>A0AAD1VNZ4_PELCU</name>
<gene>
    <name evidence="1" type="ORF">PECUL_23A052547</name>
</gene>
<keyword evidence="2" id="KW-1185">Reference proteome</keyword>
<dbReference type="Proteomes" id="UP001295444">
    <property type="component" value="Chromosome 02"/>
</dbReference>
<dbReference type="SUPFAM" id="SSF56219">
    <property type="entry name" value="DNase I-like"/>
    <property type="match status" value="1"/>
</dbReference>
<organism evidence="1 2">
    <name type="scientific">Pelobates cultripes</name>
    <name type="common">Western spadefoot toad</name>
    <dbReference type="NCBI Taxonomy" id="61616"/>
    <lineage>
        <taxon>Eukaryota</taxon>
        <taxon>Metazoa</taxon>
        <taxon>Chordata</taxon>
        <taxon>Craniata</taxon>
        <taxon>Vertebrata</taxon>
        <taxon>Euteleostomi</taxon>
        <taxon>Amphibia</taxon>
        <taxon>Batrachia</taxon>
        <taxon>Anura</taxon>
        <taxon>Pelobatoidea</taxon>
        <taxon>Pelobatidae</taxon>
        <taxon>Pelobates</taxon>
    </lineage>
</organism>
<proteinExistence type="predicted"/>
<dbReference type="AlphaFoldDB" id="A0AAD1VNZ4"/>
<accession>A0AAD1VNZ4</accession>
<sequence>MLRGVTVDPRPLTTYKPDSYRILSLNCHGLNIPEHRTQLLRDLYNRRISIAFLQETHFKEGAAPMLKSKHYPNATCNNHPTAHRAVVAILLEAKLQFREAD</sequence>
<dbReference type="InterPro" id="IPR036691">
    <property type="entry name" value="Endo/exonu/phosph_ase_sf"/>
</dbReference>
<dbReference type="Gene3D" id="3.60.10.10">
    <property type="entry name" value="Endonuclease/exonuclease/phosphatase"/>
    <property type="match status" value="1"/>
</dbReference>
<dbReference type="EMBL" id="OW240913">
    <property type="protein sequence ID" value="CAH2246388.1"/>
    <property type="molecule type" value="Genomic_DNA"/>
</dbReference>